<reference evidence="1" key="1">
    <citation type="submission" date="2021-01" db="EMBL/GenBank/DDBJ databases">
        <authorList>
            <consortium name="Genoscope - CEA"/>
            <person name="William W."/>
        </authorList>
    </citation>
    <scope>NUCLEOTIDE SEQUENCE</scope>
</reference>
<dbReference type="EMBL" id="CAJJDM010000006">
    <property type="protein sequence ID" value="CAD8045588.1"/>
    <property type="molecule type" value="Genomic_DNA"/>
</dbReference>
<sequence length="51" mass="6023">MEFVCLGFKVINGNFHYNNVLEFVEIVYQQIKKRVEKLEITNQMMDAINGN</sequence>
<protein>
    <submittedName>
        <fullName evidence="1">Uncharacterized protein</fullName>
    </submittedName>
</protein>
<organism evidence="1 3">
    <name type="scientific">Paramecium primaurelia</name>
    <dbReference type="NCBI Taxonomy" id="5886"/>
    <lineage>
        <taxon>Eukaryota</taxon>
        <taxon>Sar</taxon>
        <taxon>Alveolata</taxon>
        <taxon>Ciliophora</taxon>
        <taxon>Intramacronucleata</taxon>
        <taxon>Oligohymenophorea</taxon>
        <taxon>Peniculida</taxon>
        <taxon>Parameciidae</taxon>
        <taxon>Paramecium</taxon>
    </lineage>
</organism>
<name>A0A8S1K5E4_PARPR</name>
<dbReference type="EMBL" id="CAJJDM010000006">
    <property type="protein sequence ID" value="CAD8045594.1"/>
    <property type="molecule type" value="Genomic_DNA"/>
</dbReference>
<evidence type="ECO:0000313" key="2">
    <source>
        <dbReference type="EMBL" id="CAD8045594.1"/>
    </source>
</evidence>
<gene>
    <name evidence="1" type="ORF">PPRIM_AZ9-3.1.T0090494</name>
    <name evidence="2" type="ORF">PPRIM_AZ9-3.1.T0090497</name>
</gene>
<keyword evidence="3" id="KW-1185">Reference proteome</keyword>
<dbReference type="AlphaFoldDB" id="A0A8S1K5E4"/>
<proteinExistence type="predicted"/>
<evidence type="ECO:0000313" key="3">
    <source>
        <dbReference type="Proteomes" id="UP000688137"/>
    </source>
</evidence>
<accession>A0A8S1K5E4</accession>
<evidence type="ECO:0000313" key="1">
    <source>
        <dbReference type="EMBL" id="CAD8045588.1"/>
    </source>
</evidence>
<comment type="caution">
    <text evidence="1">The sequence shown here is derived from an EMBL/GenBank/DDBJ whole genome shotgun (WGS) entry which is preliminary data.</text>
</comment>
<dbReference type="Proteomes" id="UP000688137">
    <property type="component" value="Unassembled WGS sequence"/>
</dbReference>